<feature type="region of interest" description="Disordered" evidence="1">
    <location>
        <begin position="239"/>
        <end position="301"/>
    </location>
</feature>
<evidence type="ECO:0000256" key="1">
    <source>
        <dbReference type="SAM" id="MobiDB-lite"/>
    </source>
</evidence>
<feature type="compositionally biased region" description="Polar residues" evidence="1">
    <location>
        <begin position="519"/>
        <end position="532"/>
    </location>
</feature>
<evidence type="ECO:0000313" key="2">
    <source>
        <dbReference type="EMBL" id="KAJ3987462.1"/>
    </source>
</evidence>
<feature type="compositionally biased region" description="Low complexity" evidence="1">
    <location>
        <begin position="279"/>
        <end position="299"/>
    </location>
</feature>
<feature type="compositionally biased region" description="Acidic residues" evidence="1">
    <location>
        <begin position="379"/>
        <end position="388"/>
    </location>
</feature>
<reference evidence="2" key="1">
    <citation type="submission" date="2022-08" db="EMBL/GenBank/DDBJ databases">
        <authorList>
            <consortium name="DOE Joint Genome Institute"/>
            <person name="Min B."/>
            <person name="Riley R."/>
            <person name="Sierra-Patev S."/>
            <person name="Naranjo-Ortiz M."/>
            <person name="Looney B."/>
            <person name="Konkel Z."/>
            <person name="Slot J.C."/>
            <person name="Sakamoto Y."/>
            <person name="Steenwyk J.L."/>
            <person name="Rokas A."/>
            <person name="Carro J."/>
            <person name="Camarero S."/>
            <person name="Ferreira P."/>
            <person name="Molpeceres G."/>
            <person name="Ruiz-Duenas F.J."/>
            <person name="Serrano A."/>
            <person name="Henrissat B."/>
            <person name="Drula E."/>
            <person name="Hughes K.W."/>
            <person name="Mata J.L."/>
            <person name="Ishikawa N.K."/>
            <person name="Vargas-Isla R."/>
            <person name="Ushijima S."/>
            <person name="Smith C.A."/>
            <person name="Ahrendt S."/>
            <person name="Andreopoulos W."/>
            <person name="He G."/>
            <person name="Labutti K."/>
            <person name="Lipzen A."/>
            <person name="Ng V."/>
            <person name="Sandor L."/>
            <person name="Barry K."/>
            <person name="Martinez A.T."/>
            <person name="Xiao Y."/>
            <person name="Gibbons J.G."/>
            <person name="Terashima K."/>
            <person name="Hibbett D.S."/>
            <person name="Grigoriev I.V."/>
        </authorList>
    </citation>
    <scope>NUCLEOTIDE SEQUENCE</scope>
    <source>
        <strain evidence="2">TFB7829</strain>
    </source>
</reference>
<evidence type="ECO:0000313" key="3">
    <source>
        <dbReference type="Proteomes" id="UP001163850"/>
    </source>
</evidence>
<feature type="compositionally biased region" description="Acidic residues" evidence="1">
    <location>
        <begin position="492"/>
        <end position="516"/>
    </location>
</feature>
<name>A0AA38UWV6_9AGAR</name>
<feature type="compositionally biased region" description="Acidic residues" evidence="1">
    <location>
        <begin position="433"/>
        <end position="445"/>
    </location>
</feature>
<dbReference type="EMBL" id="MU801923">
    <property type="protein sequence ID" value="KAJ3987462.1"/>
    <property type="molecule type" value="Genomic_DNA"/>
</dbReference>
<gene>
    <name evidence="2" type="ORF">F5890DRAFT_784985</name>
</gene>
<feature type="compositionally biased region" description="Polar residues" evidence="1">
    <location>
        <begin position="266"/>
        <end position="278"/>
    </location>
</feature>
<feature type="region of interest" description="Disordered" evidence="1">
    <location>
        <begin position="344"/>
        <end position="543"/>
    </location>
</feature>
<sequence length="726" mass="79625">MSLNSRSSATSLKLQITGSLETENPLPSLVQGQGIDQCNPRLLSSKEDENRSADVLTVSTTIAPNVAPVPAISAAPRSSTSALEVSVKQIAVKSNNQLKTKYSSTAPSIASSAPRVTVTVVKRLRPASTTQHVGEKEAFTSIKGKRKEIFKTKASEVLNSHSPASKRQRLSPTLRNHNVLEGSFKKSKNTTEKDQTVIGSRTLPSTVAEVITTSFKQSEKSKTKTTSIVPAKRKASYEIPSPEILHHSARSASTSTVPAKRKASYEISSPQILNNSARSALTSPNHSSASSAPLASSSNPQKRLKAVAIEVSVPSKSKQPSPADNNTWVDKNRVHAVAVAYGSPHGLPRIPRNNGVAQSAAEVDSQSSRSMNKRMIIESDSEEDDSGMEDMVTLRQSSRKRFDSESETNVEMRKSFTIQKSSAPDNHWPSDSELTEPDEDEDDEMVTVQQSSRTRIDSESQDSESEENVEMRQPSTTHKPSAPDDLISLDSELTELYEDEESEEEDEGEEEEEEDNVSMKKQSLSSIPVSKNQKPELSPPLPSPLDLELIGIVVEAMSLSRSSSHLALSLYRTVCDTRNGVLANLMNANSIHFDAVTEKIRSQELFGCSPGNTEQPSRRGRSKRGATVNEEGGTAGMSEADIMWVSEFERVMKESAARCGMFGLVESSFRKDPRDRPLPFSSRFFYVPDCDPDTERALLIRLTMPGSGKRSETKKYKQYYWKPVGK</sequence>
<dbReference type="AlphaFoldDB" id="A0AA38UWV6"/>
<feature type="compositionally biased region" description="Acidic residues" evidence="1">
    <location>
        <begin position="459"/>
        <end position="468"/>
    </location>
</feature>
<dbReference type="Proteomes" id="UP001163850">
    <property type="component" value="Unassembled WGS sequence"/>
</dbReference>
<proteinExistence type="predicted"/>
<accession>A0AA38UWV6</accession>
<feature type="compositionally biased region" description="Basic and acidic residues" evidence="1">
    <location>
        <begin position="400"/>
        <end position="414"/>
    </location>
</feature>
<organism evidence="2 3">
    <name type="scientific">Lentinula detonsa</name>
    <dbReference type="NCBI Taxonomy" id="2804962"/>
    <lineage>
        <taxon>Eukaryota</taxon>
        <taxon>Fungi</taxon>
        <taxon>Dikarya</taxon>
        <taxon>Basidiomycota</taxon>
        <taxon>Agaricomycotina</taxon>
        <taxon>Agaricomycetes</taxon>
        <taxon>Agaricomycetidae</taxon>
        <taxon>Agaricales</taxon>
        <taxon>Marasmiineae</taxon>
        <taxon>Omphalotaceae</taxon>
        <taxon>Lentinula</taxon>
    </lineage>
</organism>
<protein>
    <submittedName>
        <fullName evidence="2">Uncharacterized protein</fullName>
    </submittedName>
</protein>
<feature type="region of interest" description="Disordered" evidence="1">
    <location>
        <begin position="606"/>
        <end position="632"/>
    </location>
</feature>
<comment type="caution">
    <text evidence="2">The sequence shown here is derived from an EMBL/GenBank/DDBJ whole genome shotgun (WGS) entry which is preliminary data.</text>
</comment>